<reference evidence="2" key="1">
    <citation type="submission" date="2022-07" db="EMBL/GenBank/DDBJ databases">
        <title>Genome analysis of Parmales, a sister group of diatoms, reveals the evolutionary specialization of diatoms from phago-mixotrophs to photoautotrophs.</title>
        <authorList>
            <person name="Ban H."/>
            <person name="Sato S."/>
            <person name="Yoshikawa S."/>
            <person name="Kazumasa Y."/>
            <person name="Nakamura Y."/>
            <person name="Ichinomiya M."/>
            <person name="Saitoh K."/>
            <person name="Sato N."/>
            <person name="Blanc-Mathieu R."/>
            <person name="Endo H."/>
            <person name="Kuwata A."/>
            <person name="Ogata H."/>
        </authorList>
    </citation>
    <scope>NUCLEOTIDE SEQUENCE</scope>
</reference>
<organism evidence="2 3">
    <name type="scientific">Triparma retinervis</name>
    <dbReference type="NCBI Taxonomy" id="2557542"/>
    <lineage>
        <taxon>Eukaryota</taxon>
        <taxon>Sar</taxon>
        <taxon>Stramenopiles</taxon>
        <taxon>Ochrophyta</taxon>
        <taxon>Bolidophyceae</taxon>
        <taxon>Parmales</taxon>
        <taxon>Triparmaceae</taxon>
        <taxon>Triparma</taxon>
    </lineage>
</organism>
<gene>
    <name evidence="2" type="ORF">TrRE_jg8971</name>
</gene>
<dbReference type="Proteomes" id="UP001165082">
    <property type="component" value="Unassembled WGS sequence"/>
</dbReference>
<feature type="signal peptide" evidence="1">
    <location>
        <begin position="1"/>
        <end position="20"/>
    </location>
</feature>
<evidence type="ECO:0000313" key="3">
    <source>
        <dbReference type="Proteomes" id="UP001165082"/>
    </source>
</evidence>
<dbReference type="EMBL" id="BRXZ01001541">
    <property type="protein sequence ID" value="GMH73689.1"/>
    <property type="molecule type" value="Genomic_DNA"/>
</dbReference>
<dbReference type="OrthoDB" id="10290362at2759"/>
<accession>A0A9W7ASR4</accession>
<sequence length="242" mass="27122">MLNIYLSSVIPFLLASLCASENTETETLTETGEFVLPWCNSTQDLGVQIGMADAIRRIRNDPLYFDFLNFGAEERACWTTGFPRDSDDVRFAKSQILRCMDDLAPSEPDWLTSFGLVRDYDVPRTACAEDAACMQVNDLLMDGELEQVGKECGGLDLLLEMASRPQSKATMQMTVDCWHNKPNGCWGELDTGEDIACPVYGPTYKGNLLFAYFFGGLKRVSQMPKCRMPLSLLEDVMKGTWE</sequence>
<keyword evidence="1" id="KW-0732">Signal</keyword>
<feature type="chain" id="PRO_5040738878" evidence="1">
    <location>
        <begin position="21"/>
        <end position="242"/>
    </location>
</feature>
<evidence type="ECO:0000313" key="2">
    <source>
        <dbReference type="EMBL" id="GMH73689.1"/>
    </source>
</evidence>
<comment type="caution">
    <text evidence="2">The sequence shown here is derived from an EMBL/GenBank/DDBJ whole genome shotgun (WGS) entry which is preliminary data.</text>
</comment>
<protein>
    <submittedName>
        <fullName evidence="2">Uncharacterized protein</fullName>
    </submittedName>
</protein>
<proteinExistence type="predicted"/>
<dbReference type="AlphaFoldDB" id="A0A9W7ASR4"/>
<keyword evidence="3" id="KW-1185">Reference proteome</keyword>
<evidence type="ECO:0000256" key="1">
    <source>
        <dbReference type="SAM" id="SignalP"/>
    </source>
</evidence>
<name>A0A9W7ASR4_9STRA</name>